<gene>
    <name evidence="2" type="ORF">ABVK25_011564</name>
</gene>
<protein>
    <submittedName>
        <fullName evidence="2">Uncharacterized protein</fullName>
    </submittedName>
</protein>
<feature type="chain" id="PRO_5046656231" evidence="1">
    <location>
        <begin position="18"/>
        <end position="80"/>
    </location>
</feature>
<comment type="caution">
    <text evidence="2">The sequence shown here is derived from an EMBL/GenBank/DDBJ whole genome shotgun (WGS) entry which is preliminary data.</text>
</comment>
<proteinExistence type="predicted"/>
<accession>A0ABR4AMK2</accession>
<reference evidence="2 3" key="1">
    <citation type="submission" date="2024-09" db="EMBL/GenBank/DDBJ databases">
        <title>Rethinking Asexuality: The Enigmatic Case of Functional Sexual Genes in Lepraria (Stereocaulaceae).</title>
        <authorList>
            <person name="Doellman M."/>
            <person name="Sun Y."/>
            <person name="Barcenas-Pena A."/>
            <person name="Lumbsch H.T."/>
            <person name="Grewe F."/>
        </authorList>
    </citation>
    <scope>NUCLEOTIDE SEQUENCE [LARGE SCALE GENOMIC DNA]</scope>
    <source>
        <strain evidence="2 3">Grewe 0041</strain>
    </source>
</reference>
<evidence type="ECO:0000313" key="2">
    <source>
        <dbReference type="EMBL" id="KAL2046734.1"/>
    </source>
</evidence>
<evidence type="ECO:0000256" key="1">
    <source>
        <dbReference type="SAM" id="SignalP"/>
    </source>
</evidence>
<keyword evidence="3" id="KW-1185">Reference proteome</keyword>
<feature type="signal peptide" evidence="1">
    <location>
        <begin position="1"/>
        <end position="17"/>
    </location>
</feature>
<dbReference type="EMBL" id="JBHFEH010000104">
    <property type="protein sequence ID" value="KAL2046734.1"/>
    <property type="molecule type" value="Genomic_DNA"/>
</dbReference>
<organism evidence="2 3">
    <name type="scientific">Lepraria finkii</name>
    <dbReference type="NCBI Taxonomy" id="1340010"/>
    <lineage>
        <taxon>Eukaryota</taxon>
        <taxon>Fungi</taxon>
        <taxon>Dikarya</taxon>
        <taxon>Ascomycota</taxon>
        <taxon>Pezizomycotina</taxon>
        <taxon>Lecanoromycetes</taxon>
        <taxon>OSLEUM clade</taxon>
        <taxon>Lecanoromycetidae</taxon>
        <taxon>Lecanorales</taxon>
        <taxon>Lecanorineae</taxon>
        <taxon>Stereocaulaceae</taxon>
        <taxon>Lepraria</taxon>
    </lineage>
</organism>
<evidence type="ECO:0000313" key="3">
    <source>
        <dbReference type="Proteomes" id="UP001590951"/>
    </source>
</evidence>
<name>A0ABR4AMK2_9LECA</name>
<sequence length="80" mass="8519">MPLKWLLCVMVRGAVVSLDDVVEFIYGHGQGTLGAFKLSGVSKALAARNNSKHQPKCANDYGYKAGTIWSLSSYGAKGQG</sequence>
<dbReference type="Proteomes" id="UP001590951">
    <property type="component" value="Unassembled WGS sequence"/>
</dbReference>
<keyword evidence="1" id="KW-0732">Signal</keyword>